<dbReference type="GO" id="GO:0048592">
    <property type="term" value="P:eye morphogenesis"/>
    <property type="evidence" value="ECO:0007669"/>
    <property type="project" value="UniProtKB-ARBA"/>
</dbReference>
<dbReference type="Pfam" id="PF26129">
    <property type="entry name" value="Vwde"/>
    <property type="match status" value="1"/>
</dbReference>
<dbReference type="InterPro" id="IPR036383">
    <property type="entry name" value="TSP1_rpt_sf"/>
</dbReference>
<dbReference type="SUPFAM" id="SSF57196">
    <property type="entry name" value="EGF/Laminin"/>
    <property type="match status" value="3"/>
</dbReference>
<feature type="chain" id="PRO_5035440585" evidence="16">
    <location>
        <begin position="24"/>
        <end position="1515"/>
    </location>
</feature>
<keyword evidence="12" id="KW-0472">Membrane</keyword>
<dbReference type="SUPFAM" id="SSF56436">
    <property type="entry name" value="C-type lectin-like"/>
    <property type="match status" value="1"/>
</dbReference>
<evidence type="ECO:0000256" key="4">
    <source>
        <dbReference type="ARBA" id="ARBA00022536"/>
    </source>
</evidence>
<keyword evidence="14" id="KW-0325">Glycoprotein</keyword>
<dbReference type="FunFam" id="2.10.25.10:FF:000499">
    <property type="entry name" value="Predicted protein"/>
    <property type="match status" value="1"/>
</dbReference>
<dbReference type="InterPro" id="IPR000884">
    <property type="entry name" value="TSP1_rpt"/>
</dbReference>
<dbReference type="GO" id="GO:0009967">
    <property type="term" value="P:positive regulation of signal transduction"/>
    <property type="evidence" value="ECO:0007669"/>
    <property type="project" value="UniProtKB-ARBA"/>
</dbReference>
<feature type="signal peptide" evidence="16">
    <location>
        <begin position="1"/>
        <end position="23"/>
    </location>
</feature>
<evidence type="ECO:0000259" key="17">
    <source>
        <dbReference type="PROSITE" id="PS50026"/>
    </source>
</evidence>
<sequence>MKSIPGFLFCLLFISTLLVLSETRCSSYRCCYGRDDDCDTTGVDYDYDDDDDYYDYGGSCYCDYYCLEAEDCCPDYETTCLHNGAPVMTTAPILHPPVLNNNTMKVTFTCEVQYDGEDDRARFDVKFLFDDEESPDAPRATLTAAKKTAELDAKYLGLHNLGGATVWNSTMGKTVSCSVQSYWSNSTDTRSIALQSSGYWTGIRSNTPSLNLPESRDTKVYLTLYATVPFICGAEYEHHDKCTITIPLRVGGDVVTEQSDLHACAITIRAADWDPDTLRAEAEPVRILPVQDMKDDGDHVAALEFGTIVKPFFWHPLDNHGTLVPHIFNGYTPPGIQTLTEDAPTGHCYGVTDPHYRTFDGTSYTMLDVGEFVFTKSTRRKFEVQVRTYECGSLPEVSCHCAVAVREGNDIVIVDICHRQWSYQVNPKIIEKTAGGRPLSPGVTVKGNANGRQFMITMSEGSTIRAEVNSWGLNVYLDTLPIDKGEMTGLCGTWDDNRSNDFTMKDGSLAADTSQFIQSWRVLQGTSFFDIDDFPPDPAADDGVTFCTCASSEAISCSPSDNSSPNPVANINLPTAPKKAIGNVLNGGKRKKRSTDTDPSMYTDSIEYEDKYDFNYGNASAAVAVSMWPTETKGITQEQADAHCRRTIVNSTVADSCQELGIDIFAAVEECIVDIQLTEDLSIADAAVGVMKSECVTVVYKNVSLYDVMDDGSAVPSVSVKNNLCPADCSHNGACINGTCQCHDGFTSADCSVAEGTVPEIWSVPNGGLCDIRQRPCLKTAVIADNIIASENLTCKVRQVQIQDGMQTILENTEELTKATLQTFREVSCALPQSPVLQGTPDNTEGAVAHGMLISLSNDGQQFSEEVLFTIYDSVCQECVQGPTCTAKPGTCNIREFCFEDGDPNPDNWCEQCLPDVSDHSFTQRAVDLPPTFTTANTIIKLPGETSEISLEATDPEGRDVTYSIASANPHGVMLQPNGELTWNTDPAPPVTSFPLDVTVTDECGQATTSTFTFSLFRCPCQNNGSCVVDPDMPRGQGHYSCKCPGYTGQLCEEEIDECASNPCENGATCSDEVNGFTCTCDELHTDTVCDVDVDDHCALRPCFEGVPCANRDGSFECGPCPSGYSGDGQNCTDEDECALGTHTCDHVCKNTAGSFYCTCQTGYAMVAGNCYEVDECLVDTHDCHDDATCTNTNGSFTCSCNPGYHGDGKDCVDIDACLSNPCVLGSACTDNPAPDLGATCTCGPGLEGDGLVTGTGCTEIDGCSPNPCDPRAVCTDNPAPELGATCVCGTGYEGDGFSAGTGCKIDGGWSVWSPWSACSVTCGVGEETRDRTCTNPAPAGGAECDGPAQEAQACDTGVSCPELPTPDCSDLYPRVRQPGNFGRYQDRCFWSSSNRNPRLNYRTAQLVCKYFGNGQGTLAMIKNAGVQTFIKDLLKKSAGGRTQKKYWIGLDDLTTEGVFEWNDGTPLGSYRRFKSNRPHKFRDCVALWRRRIWDRVGCDTELPYICQLDYNVNK</sequence>
<dbReference type="Gene3D" id="2.60.40.10">
    <property type="entry name" value="Immunoglobulins"/>
    <property type="match status" value="1"/>
</dbReference>
<dbReference type="InterPro" id="IPR016186">
    <property type="entry name" value="C-type_lectin-like/link_sf"/>
</dbReference>
<dbReference type="InterPro" id="IPR001846">
    <property type="entry name" value="VWF_type-D"/>
</dbReference>
<accession>A0A8J9ZI34</accession>
<dbReference type="PANTHER" id="PTHR24033:SF224">
    <property type="entry name" value="C-TYPE LECTIN"/>
    <property type="match status" value="1"/>
</dbReference>
<keyword evidence="7 16" id="KW-0732">Signal</keyword>
<dbReference type="SMART" id="SM00216">
    <property type="entry name" value="VWD"/>
    <property type="match status" value="1"/>
</dbReference>
<keyword evidence="3" id="KW-1003">Cell membrane</keyword>
<dbReference type="GO" id="GO:0051093">
    <property type="term" value="P:negative regulation of developmental process"/>
    <property type="evidence" value="ECO:0007669"/>
    <property type="project" value="UniProtKB-ARBA"/>
</dbReference>
<feature type="domain" description="SMB" evidence="19">
    <location>
        <begin position="34"/>
        <end position="87"/>
    </location>
</feature>
<dbReference type="GO" id="GO:0048468">
    <property type="term" value="P:cell development"/>
    <property type="evidence" value="ECO:0007669"/>
    <property type="project" value="UniProtKB-ARBA"/>
</dbReference>
<feature type="domain" description="C-type lectin" evidence="18">
    <location>
        <begin position="1385"/>
        <end position="1508"/>
    </location>
</feature>
<dbReference type="GO" id="GO:0016324">
    <property type="term" value="C:apical plasma membrane"/>
    <property type="evidence" value="ECO:0007669"/>
    <property type="project" value="UniProtKB-SubCell"/>
</dbReference>
<dbReference type="PROSITE" id="PS50026">
    <property type="entry name" value="EGF_3"/>
    <property type="match status" value="5"/>
</dbReference>
<dbReference type="OrthoDB" id="5977062at2759"/>
<dbReference type="GO" id="GO:0008593">
    <property type="term" value="P:regulation of Notch signaling pathway"/>
    <property type="evidence" value="ECO:0007669"/>
    <property type="project" value="UniProtKB-ARBA"/>
</dbReference>
<feature type="domain" description="EGF-like" evidence="17">
    <location>
        <begin position="1260"/>
        <end position="1299"/>
    </location>
</feature>
<dbReference type="PROSITE" id="PS50092">
    <property type="entry name" value="TSP1"/>
    <property type="match status" value="1"/>
</dbReference>
<dbReference type="Pfam" id="PF23106">
    <property type="entry name" value="EGF_Teneurin"/>
    <property type="match status" value="1"/>
</dbReference>
<keyword evidence="9" id="KW-0221">Differentiation</keyword>
<dbReference type="FunFam" id="2.10.25.10:FF:000565">
    <property type="entry name" value="Predicted protein"/>
    <property type="match status" value="1"/>
</dbReference>
<dbReference type="GO" id="GO:0030182">
    <property type="term" value="P:neuron differentiation"/>
    <property type="evidence" value="ECO:0007669"/>
    <property type="project" value="UniProtKB-ARBA"/>
</dbReference>
<feature type="disulfide bond" evidence="15">
    <location>
        <begin position="1081"/>
        <end position="1090"/>
    </location>
</feature>
<evidence type="ECO:0000256" key="7">
    <source>
        <dbReference type="ARBA" id="ARBA00022729"/>
    </source>
</evidence>
<dbReference type="InterPro" id="IPR001304">
    <property type="entry name" value="C-type_lectin-like"/>
</dbReference>
<feature type="domain" description="EGF-like" evidence="17">
    <location>
        <begin position="1214"/>
        <end position="1250"/>
    </location>
</feature>
<dbReference type="InterPro" id="IPR018097">
    <property type="entry name" value="EGF_Ca-bd_CS"/>
</dbReference>
<dbReference type="InterPro" id="IPR001881">
    <property type="entry name" value="EGF-like_Ca-bd_dom"/>
</dbReference>
<dbReference type="PANTHER" id="PTHR24033">
    <property type="entry name" value="EGF-LIKE DOMAIN-CONTAINING PROTEIN"/>
    <property type="match status" value="1"/>
</dbReference>
<dbReference type="GO" id="GO:0060255">
    <property type="term" value="P:regulation of macromolecule metabolic process"/>
    <property type="evidence" value="ECO:0007669"/>
    <property type="project" value="UniProtKB-ARBA"/>
</dbReference>
<evidence type="ECO:0000256" key="5">
    <source>
        <dbReference type="ARBA" id="ARBA00022553"/>
    </source>
</evidence>
<evidence type="ECO:0000256" key="2">
    <source>
        <dbReference type="ARBA" id="ARBA00022473"/>
    </source>
</evidence>
<proteinExistence type="predicted"/>
<dbReference type="Pfam" id="PF12947">
    <property type="entry name" value="EGF_3"/>
    <property type="match status" value="1"/>
</dbReference>
<keyword evidence="5" id="KW-0597">Phosphoprotein</keyword>
<dbReference type="InterPro" id="IPR000742">
    <property type="entry name" value="EGF"/>
</dbReference>
<dbReference type="FunFam" id="2.10.25.10:FF:000027">
    <property type="entry name" value="Thrombospondin 3"/>
    <property type="match status" value="1"/>
</dbReference>
<dbReference type="Pfam" id="PF00090">
    <property type="entry name" value="TSP_1"/>
    <property type="match status" value="1"/>
</dbReference>
<evidence type="ECO:0000256" key="14">
    <source>
        <dbReference type="ARBA" id="ARBA00023180"/>
    </source>
</evidence>
<evidence type="ECO:0000256" key="10">
    <source>
        <dbReference type="ARBA" id="ARBA00022837"/>
    </source>
</evidence>
<organism evidence="21 22">
    <name type="scientific">Branchiostoma lanceolatum</name>
    <name type="common">Common lancelet</name>
    <name type="synonym">Amphioxus lanceolatum</name>
    <dbReference type="NCBI Taxonomy" id="7740"/>
    <lineage>
        <taxon>Eukaryota</taxon>
        <taxon>Metazoa</taxon>
        <taxon>Chordata</taxon>
        <taxon>Cephalochordata</taxon>
        <taxon>Leptocardii</taxon>
        <taxon>Amphioxiformes</taxon>
        <taxon>Branchiostomatidae</taxon>
        <taxon>Branchiostoma</taxon>
    </lineage>
</organism>
<keyword evidence="10" id="KW-0106">Calcium</keyword>
<dbReference type="GO" id="GO:0003002">
    <property type="term" value="P:regionalization"/>
    <property type="evidence" value="ECO:0007669"/>
    <property type="project" value="UniProtKB-ARBA"/>
</dbReference>
<evidence type="ECO:0000256" key="12">
    <source>
        <dbReference type="ARBA" id="ARBA00023136"/>
    </source>
</evidence>
<dbReference type="Gene3D" id="2.20.100.10">
    <property type="entry name" value="Thrombospondin type-1 (TSP1) repeat"/>
    <property type="match status" value="1"/>
</dbReference>
<name>A0A8J9ZI34_BRALA</name>
<dbReference type="InterPro" id="IPR024731">
    <property type="entry name" value="NELL2-like_EGF"/>
</dbReference>
<dbReference type="SMART" id="SM00181">
    <property type="entry name" value="EGF"/>
    <property type="match status" value="8"/>
</dbReference>
<evidence type="ECO:0000313" key="22">
    <source>
        <dbReference type="Proteomes" id="UP000838412"/>
    </source>
</evidence>
<keyword evidence="6" id="KW-0812">Transmembrane</keyword>
<evidence type="ECO:0000256" key="9">
    <source>
        <dbReference type="ARBA" id="ARBA00022782"/>
    </source>
</evidence>
<dbReference type="InterPro" id="IPR001212">
    <property type="entry name" value="Somatomedin_B_dom"/>
</dbReference>
<dbReference type="SUPFAM" id="SSF90188">
    <property type="entry name" value="Somatomedin B domain"/>
    <property type="match status" value="1"/>
</dbReference>
<dbReference type="InterPro" id="IPR051830">
    <property type="entry name" value="NOTCH_homolog"/>
</dbReference>
<keyword evidence="2" id="KW-0217">Developmental protein</keyword>
<dbReference type="SMART" id="SM00209">
    <property type="entry name" value="TSP1"/>
    <property type="match status" value="1"/>
</dbReference>
<dbReference type="Gene3D" id="2.10.25.10">
    <property type="entry name" value="Laminin"/>
    <property type="match status" value="8"/>
</dbReference>
<keyword evidence="22" id="KW-1185">Reference proteome</keyword>
<evidence type="ECO:0000256" key="13">
    <source>
        <dbReference type="ARBA" id="ARBA00023157"/>
    </source>
</evidence>
<evidence type="ECO:0000259" key="18">
    <source>
        <dbReference type="PROSITE" id="PS50041"/>
    </source>
</evidence>
<dbReference type="Proteomes" id="UP000838412">
    <property type="component" value="Chromosome 2"/>
</dbReference>
<evidence type="ECO:0000256" key="1">
    <source>
        <dbReference type="ARBA" id="ARBA00004247"/>
    </source>
</evidence>
<evidence type="ECO:0000256" key="6">
    <source>
        <dbReference type="ARBA" id="ARBA00022692"/>
    </source>
</evidence>
<dbReference type="PROSITE" id="PS00010">
    <property type="entry name" value="ASX_HYDROXYL"/>
    <property type="match status" value="3"/>
</dbReference>
<dbReference type="PROSITE" id="PS50041">
    <property type="entry name" value="C_TYPE_LECTIN_2"/>
    <property type="match status" value="1"/>
</dbReference>
<dbReference type="PROSITE" id="PS50958">
    <property type="entry name" value="SMB_2"/>
    <property type="match status" value="1"/>
</dbReference>
<evidence type="ECO:0000256" key="8">
    <source>
        <dbReference type="ARBA" id="ARBA00022737"/>
    </source>
</evidence>
<reference evidence="21" key="1">
    <citation type="submission" date="2022-01" db="EMBL/GenBank/DDBJ databases">
        <authorList>
            <person name="Braso-Vives M."/>
        </authorList>
    </citation>
    <scope>NUCLEOTIDE SEQUENCE</scope>
</reference>
<evidence type="ECO:0000256" key="16">
    <source>
        <dbReference type="SAM" id="SignalP"/>
    </source>
</evidence>
<dbReference type="SMART" id="SM00034">
    <property type="entry name" value="CLECT"/>
    <property type="match status" value="1"/>
</dbReference>
<dbReference type="PRINTS" id="PR01705">
    <property type="entry name" value="TSP1REPEAT"/>
</dbReference>
<keyword evidence="4 15" id="KW-0245">EGF-like domain</keyword>
<gene>
    <name evidence="21" type="primary">VWDE</name>
    <name evidence="21" type="ORF">BLAG_LOCUS14189</name>
</gene>
<dbReference type="PROSITE" id="PS51233">
    <property type="entry name" value="VWFD"/>
    <property type="match status" value="1"/>
</dbReference>
<dbReference type="Pfam" id="PF00008">
    <property type="entry name" value="EGF"/>
    <property type="match status" value="1"/>
</dbReference>
<dbReference type="InterPro" id="IPR036024">
    <property type="entry name" value="Somatomedin_B-like_dom_sf"/>
</dbReference>
<dbReference type="PROSITE" id="PS00615">
    <property type="entry name" value="C_TYPE_LECTIN_1"/>
    <property type="match status" value="1"/>
</dbReference>
<dbReference type="GO" id="GO:0051241">
    <property type="term" value="P:negative regulation of multicellular organismal process"/>
    <property type="evidence" value="ECO:0007669"/>
    <property type="project" value="UniProtKB-ARBA"/>
</dbReference>
<evidence type="ECO:0000256" key="11">
    <source>
        <dbReference type="ARBA" id="ARBA00022989"/>
    </source>
</evidence>
<dbReference type="PROSITE" id="PS00524">
    <property type="entry name" value="SMB_1"/>
    <property type="match status" value="1"/>
</dbReference>
<comment type="subcellular location">
    <subcellularLocation>
        <location evidence="1">Apical cell membrane</location>
        <topology evidence="1">Single-pass type I membrane protein</topology>
    </subcellularLocation>
</comment>
<evidence type="ECO:0000256" key="15">
    <source>
        <dbReference type="PROSITE-ProRule" id="PRU00076"/>
    </source>
</evidence>
<evidence type="ECO:0000313" key="21">
    <source>
        <dbReference type="EMBL" id="CAH1254987.1"/>
    </source>
</evidence>
<dbReference type="SUPFAM" id="SSF82895">
    <property type="entry name" value="TSP-1 type 1 repeat"/>
    <property type="match status" value="1"/>
</dbReference>
<feature type="domain" description="EGF-like" evidence="17">
    <location>
        <begin position="1055"/>
        <end position="1091"/>
    </location>
</feature>
<dbReference type="GO" id="GO:0080090">
    <property type="term" value="P:regulation of primary metabolic process"/>
    <property type="evidence" value="ECO:0007669"/>
    <property type="project" value="UniProtKB-ARBA"/>
</dbReference>
<feature type="domain" description="EGF-like" evidence="17">
    <location>
        <begin position="1015"/>
        <end position="1053"/>
    </location>
</feature>
<evidence type="ECO:0000259" key="20">
    <source>
        <dbReference type="PROSITE" id="PS51233"/>
    </source>
</evidence>
<keyword evidence="13 15" id="KW-1015">Disulfide bond</keyword>
<feature type="domain" description="VWFD" evidence="20">
    <location>
        <begin position="346"/>
        <end position="528"/>
    </location>
</feature>
<dbReference type="FunFam" id="2.10.25.10:FF:000001">
    <property type="entry name" value="Tenascin C"/>
    <property type="match status" value="1"/>
</dbReference>
<dbReference type="FunFam" id="2.20.100.10:FF:000007">
    <property type="entry name" value="Thrombospondin 1"/>
    <property type="match status" value="1"/>
</dbReference>
<evidence type="ECO:0000256" key="3">
    <source>
        <dbReference type="ARBA" id="ARBA00022475"/>
    </source>
</evidence>
<dbReference type="GO" id="GO:0005509">
    <property type="term" value="F:calcium ion binding"/>
    <property type="evidence" value="ECO:0007669"/>
    <property type="project" value="InterPro"/>
</dbReference>
<feature type="domain" description="EGF-like" evidence="17">
    <location>
        <begin position="1173"/>
        <end position="1213"/>
    </location>
</feature>
<dbReference type="InterPro" id="IPR058727">
    <property type="entry name" value="Helical_Vwde"/>
</dbReference>
<comment type="caution">
    <text evidence="15">Lacks conserved residue(s) required for the propagation of feature annotation.</text>
</comment>
<dbReference type="Pfam" id="PF00059">
    <property type="entry name" value="Lectin_C"/>
    <property type="match status" value="1"/>
</dbReference>
<dbReference type="Gene3D" id="3.10.100.10">
    <property type="entry name" value="Mannose-Binding Protein A, subunit A"/>
    <property type="match status" value="1"/>
</dbReference>
<protein>
    <submittedName>
        <fullName evidence="21">VWDE protein</fullName>
    </submittedName>
</protein>
<dbReference type="InterPro" id="IPR049883">
    <property type="entry name" value="NOTCH1_EGF-like"/>
</dbReference>
<keyword evidence="8" id="KW-0677">Repeat</keyword>
<dbReference type="PROSITE" id="PS01186">
    <property type="entry name" value="EGF_2"/>
    <property type="match status" value="3"/>
</dbReference>
<evidence type="ECO:0000259" key="19">
    <source>
        <dbReference type="PROSITE" id="PS50958"/>
    </source>
</evidence>
<dbReference type="InterPro" id="IPR016187">
    <property type="entry name" value="CTDL_fold"/>
</dbReference>
<dbReference type="Pfam" id="PF00094">
    <property type="entry name" value="VWD"/>
    <property type="match status" value="1"/>
</dbReference>
<dbReference type="CDD" id="cd00054">
    <property type="entry name" value="EGF_CA"/>
    <property type="match status" value="2"/>
</dbReference>
<dbReference type="InterPro" id="IPR018378">
    <property type="entry name" value="C-type_lectin_CS"/>
</dbReference>
<dbReference type="CDD" id="cd00037">
    <property type="entry name" value="CLECT"/>
    <property type="match status" value="1"/>
</dbReference>
<dbReference type="Pfam" id="PF07645">
    <property type="entry name" value="EGF_CA"/>
    <property type="match status" value="2"/>
</dbReference>
<dbReference type="PROSITE" id="PS01187">
    <property type="entry name" value="EGF_CA"/>
    <property type="match status" value="2"/>
</dbReference>
<dbReference type="InterPro" id="IPR000152">
    <property type="entry name" value="EGF-type_Asp/Asn_hydroxyl_site"/>
</dbReference>
<dbReference type="InterPro" id="IPR013783">
    <property type="entry name" value="Ig-like_fold"/>
</dbReference>
<keyword evidence="11" id="KW-1133">Transmembrane helix</keyword>
<dbReference type="SMART" id="SM00179">
    <property type="entry name" value="EGF_CA"/>
    <property type="match status" value="6"/>
</dbReference>
<dbReference type="EMBL" id="OV696687">
    <property type="protein sequence ID" value="CAH1254987.1"/>
    <property type="molecule type" value="Genomic_DNA"/>
</dbReference>
<dbReference type="FunFam" id="2.10.25.10:FF:000038">
    <property type="entry name" value="Fibrillin 2"/>
    <property type="match status" value="1"/>
</dbReference>